<evidence type="ECO:0000256" key="7">
    <source>
        <dbReference type="ARBA" id="ARBA00023136"/>
    </source>
</evidence>
<sequence>MDTNSTITGRTTTNSISSVRYMSVTAMLSAVAFILMFLDFSVPFMPAFIKMDLSELPALIGAFSMGPVCGILICLIKNVLHLFITTTGGVGELSNFLLGVAFVLPAGLIYHHKKSRRSALIGSLFGAVIMGVFSVVSNYFLVYPVYYNFMPEEAVLGAYQVIVPSMKSILQCLVCFNMPFTIVKGLFSVVITFLVYKHISPILKGANR</sequence>
<evidence type="ECO:0000256" key="2">
    <source>
        <dbReference type="ARBA" id="ARBA00005540"/>
    </source>
</evidence>
<evidence type="ECO:0000256" key="1">
    <source>
        <dbReference type="ARBA" id="ARBA00004651"/>
    </source>
</evidence>
<keyword evidence="5 9" id="KW-0812">Transmembrane</keyword>
<dbReference type="RefSeq" id="WP_118097136.1">
    <property type="nucleotide sequence ID" value="NZ_QRVL01000004.1"/>
</dbReference>
<comment type="function">
    <text evidence="8">Probably a riboflavin-binding protein that interacts with the energy-coupling factor (ECF) ABC-transporter complex.</text>
</comment>
<keyword evidence="3 8" id="KW-0813">Transport</keyword>
<comment type="subcellular location">
    <subcellularLocation>
        <location evidence="1">Cell membrane</location>
        <topology evidence="1">Multi-pass membrane protein</topology>
    </subcellularLocation>
</comment>
<organism evidence="10 11">
    <name type="scientific">Roseburia hominis</name>
    <dbReference type="NCBI Taxonomy" id="301301"/>
    <lineage>
        <taxon>Bacteria</taxon>
        <taxon>Bacillati</taxon>
        <taxon>Bacillota</taxon>
        <taxon>Clostridia</taxon>
        <taxon>Lachnospirales</taxon>
        <taxon>Lachnospiraceae</taxon>
        <taxon>Roseburia</taxon>
    </lineage>
</organism>
<dbReference type="PANTHER" id="PTHR38438">
    <property type="entry name" value="RIBOFLAVIN TRANSPORTER RIBU"/>
    <property type="match status" value="1"/>
</dbReference>
<feature type="transmembrane region" description="Helical" evidence="9">
    <location>
        <begin position="20"/>
        <end position="38"/>
    </location>
</feature>
<evidence type="ECO:0000256" key="9">
    <source>
        <dbReference type="SAM" id="Phobius"/>
    </source>
</evidence>
<dbReference type="GO" id="GO:0005886">
    <property type="term" value="C:plasma membrane"/>
    <property type="evidence" value="ECO:0007669"/>
    <property type="project" value="UniProtKB-SubCell"/>
</dbReference>
<dbReference type="PIRSF" id="PIRSF037778">
    <property type="entry name" value="UCP037778_transp_RibU"/>
    <property type="match status" value="1"/>
</dbReference>
<dbReference type="InterPro" id="IPR024529">
    <property type="entry name" value="ECF_trnsprt_substrate-spec"/>
</dbReference>
<dbReference type="EMBL" id="QRVL01000004">
    <property type="protein sequence ID" value="RGS40968.1"/>
    <property type="molecule type" value="Genomic_DNA"/>
</dbReference>
<feature type="transmembrane region" description="Helical" evidence="9">
    <location>
        <begin position="96"/>
        <end position="112"/>
    </location>
</feature>
<keyword evidence="7 8" id="KW-0472">Membrane</keyword>
<feature type="transmembrane region" description="Helical" evidence="9">
    <location>
        <begin position="59"/>
        <end position="84"/>
    </location>
</feature>
<dbReference type="Proteomes" id="UP000266172">
    <property type="component" value="Unassembled WGS sequence"/>
</dbReference>
<feature type="transmembrane region" description="Helical" evidence="9">
    <location>
        <begin position="168"/>
        <end position="196"/>
    </location>
</feature>
<name>A0A395V7G7_9FIRM</name>
<dbReference type="Gene3D" id="1.10.1760.20">
    <property type="match status" value="1"/>
</dbReference>
<dbReference type="GO" id="GO:0032217">
    <property type="term" value="F:riboflavin transmembrane transporter activity"/>
    <property type="evidence" value="ECO:0007669"/>
    <property type="project" value="UniProtKB-UniRule"/>
</dbReference>
<dbReference type="InterPro" id="IPR025720">
    <property type="entry name" value="RibU"/>
</dbReference>
<comment type="caution">
    <text evidence="10">The sequence shown here is derived from an EMBL/GenBank/DDBJ whole genome shotgun (WGS) entry which is preliminary data.</text>
</comment>
<comment type="similarity">
    <text evidence="2 8">Belongs to the prokaryotic riboflavin transporter (P-RFT) (TC 2.A.87) family.</text>
</comment>
<dbReference type="Pfam" id="PF12822">
    <property type="entry name" value="ECF_trnsprt"/>
    <property type="match status" value="1"/>
</dbReference>
<evidence type="ECO:0000256" key="5">
    <source>
        <dbReference type="ARBA" id="ARBA00022692"/>
    </source>
</evidence>
<evidence type="ECO:0000256" key="6">
    <source>
        <dbReference type="ARBA" id="ARBA00022989"/>
    </source>
</evidence>
<evidence type="ECO:0000313" key="10">
    <source>
        <dbReference type="EMBL" id="RGS40968.1"/>
    </source>
</evidence>
<dbReference type="AlphaFoldDB" id="A0A395V7G7"/>
<proteinExistence type="inferred from homology"/>
<evidence type="ECO:0000313" key="11">
    <source>
        <dbReference type="Proteomes" id="UP000266172"/>
    </source>
</evidence>
<keyword evidence="4 8" id="KW-1003">Cell membrane</keyword>
<protein>
    <recommendedName>
        <fullName evidence="8">Riboflavin transporter</fullName>
    </recommendedName>
</protein>
<keyword evidence="6 9" id="KW-1133">Transmembrane helix</keyword>
<evidence type="ECO:0000256" key="4">
    <source>
        <dbReference type="ARBA" id="ARBA00022475"/>
    </source>
</evidence>
<gene>
    <name evidence="10" type="ORF">DWX93_07090</name>
</gene>
<feature type="transmembrane region" description="Helical" evidence="9">
    <location>
        <begin position="119"/>
        <end position="141"/>
    </location>
</feature>
<evidence type="ECO:0000256" key="3">
    <source>
        <dbReference type="ARBA" id="ARBA00022448"/>
    </source>
</evidence>
<evidence type="ECO:0000256" key="8">
    <source>
        <dbReference type="PIRNR" id="PIRNR037778"/>
    </source>
</evidence>
<reference evidence="10 11" key="1">
    <citation type="submission" date="2018-08" db="EMBL/GenBank/DDBJ databases">
        <title>A genome reference for cultivated species of the human gut microbiota.</title>
        <authorList>
            <person name="Zou Y."/>
            <person name="Xue W."/>
            <person name="Luo G."/>
        </authorList>
    </citation>
    <scope>NUCLEOTIDE SEQUENCE [LARGE SCALE GENOMIC DNA]</scope>
    <source>
        <strain evidence="10 11">AF22-12AC</strain>
    </source>
</reference>
<accession>A0A395V7G7</accession>
<dbReference type="PANTHER" id="PTHR38438:SF1">
    <property type="entry name" value="RIBOFLAVIN TRANSPORTER RIBU"/>
    <property type="match status" value="1"/>
</dbReference>